<evidence type="ECO:0000313" key="1">
    <source>
        <dbReference type="EMBL" id="PJE58467.1"/>
    </source>
</evidence>
<sequence>MANKNVKNKSPIMCEMYKKNLVDVCTEDYAQCVLTAKKLQTIQMEETQIARISKIYSPYRSPDHFIQTDE</sequence>
<proteinExistence type="predicted"/>
<evidence type="ECO:0000313" key="2">
    <source>
        <dbReference type="Proteomes" id="UP000231450"/>
    </source>
</evidence>
<accession>A0A2M8KEX9</accession>
<dbReference type="EMBL" id="PFDW01000012">
    <property type="protein sequence ID" value="PJE58467.1"/>
    <property type="molecule type" value="Genomic_DNA"/>
</dbReference>
<name>A0A2M8KEX9_9BACT</name>
<dbReference type="Proteomes" id="UP000231450">
    <property type="component" value="Unassembled WGS sequence"/>
</dbReference>
<protein>
    <submittedName>
        <fullName evidence="1">Uncharacterized protein</fullName>
    </submittedName>
</protein>
<organism evidence="1 2">
    <name type="scientific">Candidatus Portnoybacteria bacterium CG10_big_fil_rev_8_21_14_0_10_36_7</name>
    <dbReference type="NCBI Taxonomy" id="1974812"/>
    <lineage>
        <taxon>Bacteria</taxon>
        <taxon>Candidatus Portnoyibacteriota</taxon>
    </lineage>
</organism>
<reference evidence="2" key="1">
    <citation type="submission" date="2017-09" db="EMBL/GenBank/DDBJ databases">
        <title>Depth-based differentiation of microbial function through sediment-hosted aquifers and enrichment of novel symbionts in the deep terrestrial subsurface.</title>
        <authorList>
            <person name="Probst A.J."/>
            <person name="Ladd B."/>
            <person name="Jarett J.K."/>
            <person name="Geller-Mcgrath D.E."/>
            <person name="Sieber C.M.K."/>
            <person name="Emerson J.B."/>
            <person name="Anantharaman K."/>
            <person name="Thomas B.C."/>
            <person name="Malmstrom R."/>
            <person name="Stieglmeier M."/>
            <person name="Klingl A."/>
            <person name="Woyke T."/>
            <person name="Ryan C.M."/>
            <person name="Banfield J.F."/>
        </authorList>
    </citation>
    <scope>NUCLEOTIDE SEQUENCE [LARGE SCALE GENOMIC DNA]</scope>
</reference>
<gene>
    <name evidence="1" type="ORF">COU81_00620</name>
</gene>
<dbReference type="AlphaFoldDB" id="A0A2M8KEX9"/>
<comment type="caution">
    <text evidence="1">The sequence shown here is derived from an EMBL/GenBank/DDBJ whole genome shotgun (WGS) entry which is preliminary data.</text>
</comment>